<sequence length="68" mass="7458">MVLSSHRICYRKDHWGRKTATLCKGRKRPGSVYIPTCPRVNLLGQVRVAEGSDGCGDCDVVALLGAVW</sequence>
<name>A0A5B7JXA3_PORTR</name>
<organism evidence="1 2">
    <name type="scientific">Portunus trituberculatus</name>
    <name type="common">Swimming crab</name>
    <name type="synonym">Neptunus trituberculatus</name>
    <dbReference type="NCBI Taxonomy" id="210409"/>
    <lineage>
        <taxon>Eukaryota</taxon>
        <taxon>Metazoa</taxon>
        <taxon>Ecdysozoa</taxon>
        <taxon>Arthropoda</taxon>
        <taxon>Crustacea</taxon>
        <taxon>Multicrustacea</taxon>
        <taxon>Malacostraca</taxon>
        <taxon>Eumalacostraca</taxon>
        <taxon>Eucarida</taxon>
        <taxon>Decapoda</taxon>
        <taxon>Pleocyemata</taxon>
        <taxon>Brachyura</taxon>
        <taxon>Eubrachyura</taxon>
        <taxon>Portunoidea</taxon>
        <taxon>Portunidae</taxon>
        <taxon>Portuninae</taxon>
        <taxon>Portunus</taxon>
    </lineage>
</organism>
<keyword evidence="2" id="KW-1185">Reference proteome</keyword>
<accession>A0A5B7JXA3</accession>
<comment type="caution">
    <text evidence="1">The sequence shown here is derived from an EMBL/GenBank/DDBJ whole genome shotgun (WGS) entry which is preliminary data.</text>
</comment>
<gene>
    <name evidence="1" type="ORF">E2C01_093119</name>
</gene>
<evidence type="ECO:0000313" key="2">
    <source>
        <dbReference type="Proteomes" id="UP000324222"/>
    </source>
</evidence>
<dbReference type="Proteomes" id="UP000324222">
    <property type="component" value="Unassembled WGS sequence"/>
</dbReference>
<evidence type="ECO:0000313" key="1">
    <source>
        <dbReference type="EMBL" id="MPC97787.1"/>
    </source>
</evidence>
<proteinExistence type="predicted"/>
<dbReference type="EMBL" id="VSRR010111464">
    <property type="protein sequence ID" value="MPC97787.1"/>
    <property type="molecule type" value="Genomic_DNA"/>
</dbReference>
<dbReference type="AlphaFoldDB" id="A0A5B7JXA3"/>
<reference evidence="1 2" key="1">
    <citation type="submission" date="2019-05" db="EMBL/GenBank/DDBJ databases">
        <title>Another draft genome of Portunus trituberculatus and its Hox gene families provides insights of decapod evolution.</title>
        <authorList>
            <person name="Jeong J.-H."/>
            <person name="Song I."/>
            <person name="Kim S."/>
            <person name="Choi T."/>
            <person name="Kim D."/>
            <person name="Ryu S."/>
            <person name="Kim W."/>
        </authorList>
    </citation>
    <scope>NUCLEOTIDE SEQUENCE [LARGE SCALE GENOMIC DNA]</scope>
    <source>
        <tissue evidence="1">Muscle</tissue>
    </source>
</reference>
<protein>
    <submittedName>
        <fullName evidence="1">Uncharacterized protein</fullName>
    </submittedName>
</protein>